<dbReference type="InterPro" id="IPR050388">
    <property type="entry name" value="ABC_Ni/Peptide_Import"/>
</dbReference>
<evidence type="ECO:0000256" key="15">
    <source>
        <dbReference type="ARBA" id="ARBA00048610"/>
    </source>
</evidence>
<keyword evidence="6" id="KW-0547">Nucleotide-binding</keyword>
<keyword evidence="11" id="KW-0472">Membrane</keyword>
<keyword evidence="3" id="KW-0813">Transport</keyword>
<dbReference type="GO" id="GO:0005524">
    <property type="term" value="F:ATP binding"/>
    <property type="evidence" value="ECO:0007669"/>
    <property type="project" value="UniProtKB-KW"/>
</dbReference>
<evidence type="ECO:0000256" key="10">
    <source>
        <dbReference type="ARBA" id="ARBA00023112"/>
    </source>
</evidence>
<keyword evidence="4" id="KW-1003">Cell membrane</keyword>
<evidence type="ECO:0000256" key="7">
    <source>
        <dbReference type="ARBA" id="ARBA00022840"/>
    </source>
</evidence>
<keyword evidence="9" id="KW-0406">Ion transport</keyword>
<dbReference type="Gene3D" id="3.40.50.300">
    <property type="entry name" value="P-loop containing nucleotide triphosphate hydrolases"/>
    <property type="match status" value="1"/>
</dbReference>
<evidence type="ECO:0000256" key="5">
    <source>
        <dbReference type="ARBA" id="ARBA00022596"/>
    </source>
</evidence>
<organism evidence="17 18">
    <name type="scientific">Pseudonocardia alaniniphila</name>
    <dbReference type="NCBI Taxonomy" id="75291"/>
    <lineage>
        <taxon>Bacteria</taxon>
        <taxon>Bacillati</taxon>
        <taxon>Actinomycetota</taxon>
        <taxon>Actinomycetes</taxon>
        <taxon>Pseudonocardiales</taxon>
        <taxon>Pseudonocardiaceae</taxon>
        <taxon>Pseudonocardia</taxon>
    </lineage>
</organism>
<evidence type="ECO:0000256" key="4">
    <source>
        <dbReference type="ARBA" id="ARBA00022475"/>
    </source>
</evidence>
<keyword evidence="18" id="KW-1185">Reference proteome</keyword>
<evidence type="ECO:0000256" key="1">
    <source>
        <dbReference type="ARBA" id="ARBA00004202"/>
    </source>
</evidence>
<dbReference type="Pfam" id="PF00005">
    <property type="entry name" value="ABC_tran"/>
    <property type="match status" value="1"/>
</dbReference>
<comment type="subcellular location">
    <subcellularLocation>
        <location evidence="1">Cell membrane</location>
        <topology evidence="1">Peripheral membrane protein</topology>
    </subcellularLocation>
</comment>
<dbReference type="InterPro" id="IPR017871">
    <property type="entry name" value="ABC_transporter-like_CS"/>
</dbReference>
<comment type="caution">
    <text evidence="17">The sequence shown here is derived from an EMBL/GenBank/DDBJ whole genome shotgun (WGS) entry which is preliminary data.</text>
</comment>
<name>A0ABS9TT43_9PSEU</name>
<feature type="domain" description="ABC transporter" evidence="16">
    <location>
        <begin position="6"/>
        <end position="250"/>
    </location>
</feature>
<dbReference type="RefSeq" id="WP_241042232.1">
    <property type="nucleotide sequence ID" value="NZ_BAAAJF010000038.1"/>
</dbReference>
<evidence type="ECO:0000256" key="12">
    <source>
        <dbReference type="ARBA" id="ARBA00038669"/>
    </source>
</evidence>
<evidence type="ECO:0000256" key="14">
    <source>
        <dbReference type="ARBA" id="ARBA00044143"/>
    </source>
</evidence>
<keyword evidence="5" id="KW-0533">Nickel</keyword>
<comment type="catalytic activity">
    <reaction evidence="15">
        <text>Ni(2+)(out) + ATP + H2O = Ni(2+)(in) + ADP + phosphate + H(+)</text>
        <dbReference type="Rhea" id="RHEA:15557"/>
        <dbReference type="ChEBI" id="CHEBI:15377"/>
        <dbReference type="ChEBI" id="CHEBI:15378"/>
        <dbReference type="ChEBI" id="CHEBI:30616"/>
        <dbReference type="ChEBI" id="CHEBI:43474"/>
        <dbReference type="ChEBI" id="CHEBI:49786"/>
        <dbReference type="ChEBI" id="CHEBI:456216"/>
        <dbReference type="EC" id="7.2.2.11"/>
    </reaction>
    <physiologicalReaction direction="left-to-right" evidence="15">
        <dbReference type="Rhea" id="RHEA:15558"/>
    </physiologicalReaction>
</comment>
<dbReference type="Proteomes" id="UP001299970">
    <property type="component" value="Unassembled WGS sequence"/>
</dbReference>
<dbReference type="InterPro" id="IPR003439">
    <property type="entry name" value="ABC_transporter-like_ATP-bd"/>
</dbReference>
<gene>
    <name evidence="17" type="ORF">MMF94_37525</name>
</gene>
<evidence type="ECO:0000256" key="3">
    <source>
        <dbReference type="ARBA" id="ARBA00022448"/>
    </source>
</evidence>
<dbReference type="SMART" id="SM00382">
    <property type="entry name" value="AAA"/>
    <property type="match status" value="1"/>
</dbReference>
<dbReference type="SUPFAM" id="SSF52540">
    <property type="entry name" value="P-loop containing nucleoside triphosphate hydrolases"/>
    <property type="match status" value="1"/>
</dbReference>
<comment type="similarity">
    <text evidence="2">Belongs to the ABC transporter superfamily.</text>
</comment>
<proteinExistence type="inferred from homology"/>
<evidence type="ECO:0000313" key="18">
    <source>
        <dbReference type="Proteomes" id="UP001299970"/>
    </source>
</evidence>
<dbReference type="PROSITE" id="PS00211">
    <property type="entry name" value="ABC_TRANSPORTER_1"/>
    <property type="match status" value="1"/>
</dbReference>
<evidence type="ECO:0000256" key="9">
    <source>
        <dbReference type="ARBA" id="ARBA00023065"/>
    </source>
</evidence>
<evidence type="ECO:0000256" key="6">
    <source>
        <dbReference type="ARBA" id="ARBA00022741"/>
    </source>
</evidence>
<dbReference type="PANTHER" id="PTHR43297:SF13">
    <property type="entry name" value="NICKEL ABC TRANSPORTER, ATP-BINDING PROTEIN"/>
    <property type="match status" value="1"/>
</dbReference>
<evidence type="ECO:0000256" key="13">
    <source>
        <dbReference type="ARBA" id="ARBA00039098"/>
    </source>
</evidence>
<dbReference type="InterPro" id="IPR003593">
    <property type="entry name" value="AAA+_ATPase"/>
</dbReference>
<sequence length="267" mass="28651">MTAPLLRIDDLRVSFVQYERGLHRRVVTALAGMDLTADAGEVVALVGASGAGKSLLAHAVLGLLPPNVQESGTVVFDGAVADQDVRRRLAGREIMLLPQSVTFLDPVAPIGRQVRRSARLAGLADPRRAAAEALERRGLGPEVLRRYPHELSGGMIRRVLVAMATMSRPRLIFADEPTPGLQPVAARAILAEFRELADSGAAVVLITHELRGALEIADRIVICHDGRTIEVADPQSFSGDGSRLAHPHSRALWQALPDNGFRVATEA</sequence>
<keyword evidence="7 17" id="KW-0067">ATP-binding</keyword>
<dbReference type="EMBL" id="JAKXMK010000043">
    <property type="protein sequence ID" value="MCH6171426.1"/>
    <property type="molecule type" value="Genomic_DNA"/>
</dbReference>
<protein>
    <recommendedName>
        <fullName evidence="14">Nickel import system ATP-binding protein NikD</fullName>
        <ecNumber evidence="13">7.2.2.11</ecNumber>
    </recommendedName>
</protein>
<comment type="subunit">
    <text evidence="12">The complex is composed of two ATP-binding proteins (NikD and NikE), two transmembrane proteins (NikB and NikC) and a solute-binding protein (NikA).</text>
</comment>
<keyword evidence="8" id="KW-1278">Translocase</keyword>
<reference evidence="17 18" key="1">
    <citation type="submission" date="2022-03" db="EMBL/GenBank/DDBJ databases">
        <title>Pseudonocardia alaer sp. nov., a novel actinomycete isolated from reed forest soil.</title>
        <authorList>
            <person name="Wang L."/>
        </authorList>
    </citation>
    <scope>NUCLEOTIDE SEQUENCE [LARGE SCALE GENOMIC DNA]</scope>
    <source>
        <strain evidence="17 18">Y-16303</strain>
    </source>
</reference>
<dbReference type="EC" id="7.2.2.11" evidence="13"/>
<evidence type="ECO:0000256" key="11">
    <source>
        <dbReference type="ARBA" id="ARBA00023136"/>
    </source>
</evidence>
<dbReference type="PANTHER" id="PTHR43297">
    <property type="entry name" value="OLIGOPEPTIDE TRANSPORT ATP-BINDING PROTEIN APPD"/>
    <property type="match status" value="1"/>
</dbReference>
<accession>A0ABS9TT43</accession>
<evidence type="ECO:0000313" key="17">
    <source>
        <dbReference type="EMBL" id="MCH6171426.1"/>
    </source>
</evidence>
<evidence type="ECO:0000256" key="8">
    <source>
        <dbReference type="ARBA" id="ARBA00022967"/>
    </source>
</evidence>
<evidence type="ECO:0000259" key="16">
    <source>
        <dbReference type="PROSITE" id="PS50893"/>
    </source>
</evidence>
<dbReference type="PROSITE" id="PS50893">
    <property type="entry name" value="ABC_TRANSPORTER_2"/>
    <property type="match status" value="1"/>
</dbReference>
<keyword evidence="10" id="KW-0921">Nickel transport</keyword>
<evidence type="ECO:0000256" key="2">
    <source>
        <dbReference type="ARBA" id="ARBA00005417"/>
    </source>
</evidence>
<dbReference type="InterPro" id="IPR027417">
    <property type="entry name" value="P-loop_NTPase"/>
</dbReference>